<reference evidence="2" key="1">
    <citation type="submission" date="2019-09" db="EMBL/GenBank/DDBJ databases">
        <authorList>
            <person name="Zhang L."/>
        </authorList>
    </citation>
    <scope>NUCLEOTIDE SEQUENCE</scope>
</reference>
<dbReference type="EMBL" id="LR721786">
    <property type="protein sequence ID" value="VVW63178.1"/>
    <property type="molecule type" value="Genomic_DNA"/>
</dbReference>
<evidence type="ECO:0000256" key="1">
    <source>
        <dbReference type="SAM" id="MobiDB-lite"/>
    </source>
</evidence>
<accession>A0A5K1FJ24</accession>
<dbReference type="Gramene" id="NC8G0280180.1">
    <property type="protein sequence ID" value="NC8G0280180.1:cds"/>
    <property type="gene ID" value="NC8G0280180"/>
</dbReference>
<name>A0A5K1FJ24_9MAGN</name>
<evidence type="ECO:0000313" key="2">
    <source>
        <dbReference type="EMBL" id="VVW63178.1"/>
    </source>
</evidence>
<gene>
    <name evidence="2" type="ORF">NYM_LOCUS26120</name>
</gene>
<organism evidence="2">
    <name type="scientific">Nymphaea colorata</name>
    <name type="common">pocket water lily</name>
    <dbReference type="NCBI Taxonomy" id="210225"/>
    <lineage>
        <taxon>Eukaryota</taxon>
        <taxon>Viridiplantae</taxon>
        <taxon>Streptophyta</taxon>
        <taxon>Embryophyta</taxon>
        <taxon>Tracheophyta</taxon>
        <taxon>Spermatophyta</taxon>
        <taxon>Magnoliopsida</taxon>
        <taxon>Nymphaeales</taxon>
        <taxon>Nymphaeaceae</taxon>
        <taxon>Nymphaea</taxon>
    </lineage>
</organism>
<dbReference type="AlphaFoldDB" id="A0A5K1FJ24"/>
<feature type="region of interest" description="Disordered" evidence="1">
    <location>
        <begin position="1"/>
        <end position="34"/>
    </location>
</feature>
<sequence length="34" mass="3365">MTTFLGSSPAHRTAPHTSVTTPPSGSSTVPPSGI</sequence>
<feature type="compositionally biased region" description="Low complexity" evidence="1">
    <location>
        <begin position="17"/>
        <end position="34"/>
    </location>
</feature>
<proteinExistence type="predicted"/>
<protein>
    <submittedName>
        <fullName evidence="2">Uncharacterized protein</fullName>
    </submittedName>
</protein>